<evidence type="ECO:0000256" key="1">
    <source>
        <dbReference type="ARBA" id="ARBA00022517"/>
    </source>
</evidence>
<proteinExistence type="inferred from homology"/>
<dbReference type="Gene3D" id="3.30.300.20">
    <property type="match status" value="1"/>
</dbReference>
<dbReference type="PANTHER" id="PTHR33515:SF1">
    <property type="entry name" value="RIBOSOME-BINDING FACTOR A, CHLOROPLASTIC-RELATED"/>
    <property type="match status" value="1"/>
</dbReference>
<keyword evidence="6" id="KW-1185">Reference proteome</keyword>
<reference evidence="3 5" key="1">
    <citation type="submission" date="2016-01" db="EMBL/GenBank/DDBJ databases">
        <authorList>
            <person name="Oliw E.H."/>
        </authorList>
    </citation>
    <scope>NUCLEOTIDE SEQUENCE [LARGE SCALE GENOMIC DNA]</scope>
    <source>
        <strain evidence="3 5">KA00635</strain>
    </source>
</reference>
<gene>
    <name evidence="2" type="primary">rbfA</name>
    <name evidence="4" type="ORF">CYJ27_04415</name>
    <name evidence="3" type="ORF">HMPREF3187_01708</name>
</gene>
<dbReference type="EMBL" id="PKGZ01000003">
    <property type="protein sequence ID" value="PKY91327.1"/>
    <property type="molecule type" value="Genomic_DNA"/>
</dbReference>
<dbReference type="EMBL" id="LSCQ01000102">
    <property type="protein sequence ID" value="KXB33184.1"/>
    <property type="molecule type" value="Genomic_DNA"/>
</dbReference>
<dbReference type="InterPro" id="IPR023799">
    <property type="entry name" value="RbfA_dom_sf"/>
</dbReference>
<evidence type="ECO:0000256" key="2">
    <source>
        <dbReference type="HAMAP-Rule" id="MF_00003"/>
    </source>
</evidence>
<organism evidence="4 6">
    <name type="scientific">Aerococcus christensenii</name>
    <dbReference type="NCBI Taxonomy" id="87541"/>
    <lineage>
        <taxon>Bacteria</taxon>
        <taxon>Bacillati</taxon>
        <taxon>Bacillota</taxon>
        <taxon>Bacilli</taxon>
        <taxon>Lactobacillales</taxon>
        <taxon>Aerococcaceae</taxon>
        <taxon>Aerococcus</taxon>
    </lineage>
</organism>
<name>A0A0X8F9D0_9LACT</name>
<dbReference type="Proteomes" id="UP000234775">
    <property type="component" value="Unassembled WGS sequence"/>
</dbReference>
<dbReference type="RefSeq" id="WP_060777282.1">
    <property type="nucleotide sequence ID" value="NZ_CP014159.1"/>
</dbReference>
<dbReference type="PROSITE" id="PS01319">
    <property type="entry name" value="RBFA"/>
    <property type="match status" value="1"/>
</dbReference>
<evidence type="ECO:0000313" key="6">
    <source>
        <dbReference type="Proteomes" id="UP000234775"/>
    </source>
</evidence>
<dbReference type="AlphaFoldDB" id="A0A0X8F9D0"/>
<comment type="caution">
    <text evidence="4">The sequence shown here is derived from an EMBL/GenBank/DDBJ whole genome shotgun (WGS) entry which is preliminary data.</text>
</comment>
<comment type="function">
    <text evidence="2">One of several proteins that assist in the late maturation steps of the functional core of the 30S ribosomal subunit. Associates with free 30S ribosomal subunits (but not with 30S subunits that are part of 70S ribosomes or polysomes). Required for efficient processing of 16S rRNA. May interact with the 5'-terminal helix region of 16S rRNA.</text>
</comment>
<dbReference type="PANTHER" id="PTHR33515">
    <property type="entry name" value="RIBOSOME-BINDING FACTOR A, CHLOROPLASTIC-RELATED"/>
    <property type="match status" value="1"/>
</dbReference>
<dbReference type="GO" id="GO:0005829">
    <property type="term" value="C:cytosol"/>
    <property type="evidence" value="ECO:0007669"/>
    <property type="project" value="TreeGrafter"/>
</dbReference>
<evidence type="ECO:0000313" key="5">
    <source>
        <dbReference type="Proteomes" id="UP000070422"/>
    </source>
</evidence>
<dbReference type="InterPro" id="IPR015946">
    <property type="entry name" value="KH_dom-like_a/b"/>
</dbReference>
<reference evidence="4 6" key="2">
    <citation type="submission" date="2017-12" db="EMBL/GenBank/DDBJ databases">
        <title>Phylogenetic diversity of female urinary microbiome.</title>
        <authorList>
            <person name="Thomas-White K."/>
            <person name="Wolfe A.J."/>
        </authorList>
    </citation>
    <scope>NUCLEOTIDE SEQUENCE [LARGE SCALE GENOMIC DNA]</scope>
    <source>
        <strain evidence="4 6">UMB0844</strain>
    </source>
</reference>
<dbReference type="STRING" id="87541.AWM71_07025"/>
<dbReference type="OrthoDB" id="307788at2"/>
<sequence length="117" mass="13265">MTNNRRVERVSHEILREASAILRKEVKDPRVQGVTLTDVHLTGDLQEATIYYSTLTDTASVCEKTQLGLDKATGLVRSLLGQRLRLYKTPEVKFKRDPSIAYGSRIDELIAQLHQND</sequence>
<dbReference type="GO" id="GO:0030490">
    <property type="term" value="P:maturation of SSU-rRNA"/>
    <property type="evidence" value="ECO:0007669"/>
    <property type="project" value="UniProtKB-UniRule"/>
</dbReference>
<comment type="similarity">
    <text evidence="2">Belongs to the RbfA family.</text>
</comment>
<dbReference type="InterPro" id="IPR020053">
    <property type="entry name" value="Ribosome-bd_factorA_CS"/>
</dbReference>
<dbReference type="Proteomes" id="UP000070422">
    <property type="component" value="Unassembled WGS sequence"/>
</dbReference>
<keyword evidence="2" id="KW-0963">Cytoplasm</keyword>
<dbReference type="KEGG" id="acg:AWM71_07025"/>
<dbReference type="HAMAP" id="MF_00003">
    <property type="entry name" value="RbfA"/>
    <property type="match status" value="1"/>
</dbReference>
<keyword evidence="1 2" id="KW-0690">Ribosome biogenesis</keyword>
<dbReference type="NCBIfam" id="TIGR00082">
    <property type="entry name" value="rbfA"/>
    <property type="match status" value="1"/>
</dbReference>
<comment type="subcellular location">
    <subcellularLocation>
        <location evidence="2">Cytoplasm</location>
    </subcellularLocation>
</comment>
<dbReference type="Pfam" id="PF02033">
    <property type="entry name" value="RBFA"/>
    <property type="match status" value="1"/>
</dbReference>
<comment type="subunit">
    <text evidence="2">Monomer. Binds 30S ribosomal subunits, but not 50S ribosomal subunits or 70S ribosomes.</text>
</comment>
<protein>
    <recommendedName>
        <fullName evidence="2">Ribosome-binding factor A</fullName>
    </recommendedName>
</protein>
<evidence type="ECO:0000313" key="4">
    <source>
        <dbReference type="EMBL" id="PKY91327.1"/>
    </source>
</evidence>
<evidence type="ECO:0000313" key="3">
    <source>
        <dbReference type="EMBL" id="KXB33184.1"/>
    </source>
</evidence>
<dbReference type="GO" id="GO:0043024">
    <property type="term" value="F:ribosomal small subunit binding"/>
    <property type="evidence" value="ECO:0007669"/>
    <property type="project" value="TreeGrafter"/>
</dbReference>
<accession>A0A0X8F9D0</accession>
<dbReference type="InterPro" id="IPR000238">
    <property type="entry name" value="RbfA"/>
</dbReference>
<dbReference type="SUPFAM" id="SSF89919">
    <property type="entry name" value="Ribosome-binding factor A, RbfA"/>
    <property type="match status" value="1"/>
</dbReference>
<dbReference type="PATRIC" id="fig|87541.4.peg.1688"/>